<comment type="caution">
    <text evidence="1">The sequence shown here is derived from an EMBL/GenBank/DDBJ whole genome shotgun (WGS) entry which is preliminary data.</text>
</comment>
<name>A0ABX1PBB8_9CYAN</name>
<protein>
    <recommendedName>
        <fullName evidence="3">Transposase</fullName>
    </recommendedName>
</protein>
<keyword evidence="2" id="KW-1185">Reference proteome</keyword>
<dbReference type="EMBL" id="QMEB01000190">
    <property type="protein sequence ID" value="NMG21750.1"/>
    <property type="molecule type" value="Genomic_DNA"/>
</dbReference>
<gene>
    <name evidence="1" type="ORF">DP116_20795</name>
</gene>
<accession>A0ABX1PBB8</accession>
<organism evidence="1 2">
    <name type="scientific">Brasilonema bromeliae SPC951</name>
    <dbReference type="NCBI Taxonomy" id="385972"/>
    <lineage>
        <taxon>Bacteria</taxon>
        <taxon>Bacillati</taxon>
        <taxon>Cyanobacteriota</taxon>
        <taxon>Cyanophyceae</taxon>
        <taxon>Nostocales</taxon>
        <taxon>Scytonemataceae</taxon>
        <taxon>Brasilonema</taxon>
        <taxon>Bromeliae group (in: Brasilonema)</taxon>
    </lineage>
</organism>
<evidence type="ECO:0000313" key="2">
    <source>
        <dbReference type="Proteomes" id="UP000718564"/>
    </source>
</evidence>
<proteinExistence type="predicted"/>
<evidence type="ECO:0008006" key="3">
    <source>
        <dbReference type="Google" id="ProtNLM"/>
    </source>
</evidence>
<sequence length="66" mass="7324">MNTYYLSHLQHSAKPRLQLANPWDHLLAVYTHQATGGSHAVASATFNLLFKHLQGSLARENPTNLA</sequence>
<dbReference type="Proteomes" id="UP000718564">
    <property type="component" value="Unassembled WGS sequence"/>
</dbReference>
<evidence type="ECO:0000313" key="1">
    <source>
        <dbReference type="EMBL" id="NMG21750.1"/>
    </source>
</evidence>
<dbReference type="RefSeq" id="WP_169156980.1">
    <property type="nucleotide sequence ID" value="NZ_CAWPJE010000185.1"/>
</dbReference>
<reference evidence="1 2" key="1">
    <citation type="submission" date="2018-06" db="EMBL/GenBank/DDBJ databases">
        <title>Comparative genomics of Brasilonema spp. strains.</title>
        <authorList>
            <person name="Alvarenga D.O."/>
            <person name="Fiore M.F."/>
            <person name="Varani A.M."/>
        </authorList>
    </citation>
    <scope>NUCLEOTIDE SEQUENCE [LARGE SCALE GENOMIC DNA]</scope>
    <source>
        <strain evidence="1 2">SPC951</strain>
    </source>
</reference>